<accession>A0A2A6ECP1</accession>
<evidence type="ECO:0000313" key="1">
    <source>
        <dbReference type="EMBL" id="PDP55754.1"/>
    </source>
</evidence>
<sequence length="82" mass="9430">MSDSEIMTILVLFHAHRFRDLKSFYLGYICQHMRGDFPHRLSYNRFVERQAQVALHLLLFLQTCALGKCSGISIIDSTPLAS</sequence>
<feature type="non-terminal residue" evidence="1">
    <location>
        <position position="82"/>
    </location>
</feature>
<comment type="caution">
    <text evidence="1">The sequence shown here is derived from an EMBL/GenBank/DDBJ whole genome shotgun (WGS) entry which is preliminary data.</text>
</comment>
<dbReference type="AlphaFoldDB" id="A0A2A6ECP1"/>
<name>A0A2A6ECP1_PREIN</name>
<gene>
    <name evidence="1" type="ORF">CLI71_12715</name>
</gene>
<dbReference type="Proteomes" id="UP000219058">
    <property type="component" value="Unassembled WGS sequence"/>
</dbReference>
<organism evidence="1 2">
    <name type="scientific">Prevotella intermedia</name>
    <dbReference type="NCBI Taxonomy" id="28131"/>
    <lineage>
        <taxon>Bacteria</taxon>
        <taxon>Pseudomonadati</taxon>
        <taxon>Bacteroidota</taxon>
        <taxon>Bacteroidia</taxon>
        <taxon>Bacteroidales</taxon>
        <taxon>Prevotellaceae</taxon>
        <taxon>Prevotella</taxon>
    </lineage>
</organism>
<protein>
    <submittedName>
        <fullName evidence="1">IS982 family transposase</fullName>
    </submittedName>
</protein>
<proteinExistence type="predicted"/>
<reference evidence="1 2" key="1">
    <citation type="submission" date="2017-09" db="EMBL/GenBank/DDBJ databases">
        <title>Phase variable restriction modification systems are present in the genome sequences of periodontal pathogens Prevotella intermedia, Tannerella forsythia and Porphyromonas gingivalis.</title>
        <authorList>
            <person name="Haigh R.D."/>
            <person name="Crawford L."/>
            <person name="Ralph J."/>
            <person name="Wanford J."/>
            <person name="Vartoukian S.R."/>
            <person name="Hijazib K."/>
            <person name="Wade W."/>
            <person name="Oggioni M.R."/>
        </authorList>
    </citation>
    <scope>NUCLEOTIDE SEQUENCE [LARGE SCALE GENOMIC DNA]</scope>
    <source>
        <strain evidence="1 2">WW2834</strain>
    </source>
</reference>
<dbReference type="EMBL" id="NSLY01000114">
    <property type="protein sequence ID" value="PDP55754.1"/>
    <property type="molecule type" value="Genomic_DNA"/>
</dbReference>
<evidence type="ECO:0000313" key="2">
    <source>
        <dbReference type="Proteomes" id="UP000219058"/>
    </source>
</evidence>